<dbReference type="AlphaFoldDB" id="A0A9Q3GII6"/>
<dbReference type="Proteomes" id="UP000765509">
    <property type="component" value="Unassembled WGS sequence"/>
</dbReference>
<keyword evidence="2" id="KW-1185">Reference proteome</keyword>
<sequence length="151" mass="16860">MFVLSIGVCFEFGMLLVFGIRISLMSSDLNLILSFQRTSPCPDSITQEKVITSAVNQLRSEHVALNSYLHRIGARGCPLCDECNQIKSVRHLLSHCRRYKAQRKRMKTDVNFRAEEESQQGECVRGQSPPEMVSTHAPLGACGPIRDGCFG</sequence>
<dbReference type="OrthoDB" id="3255021at2759"/>
<evidence type="ECO:0000313" key="1">
    <source>
        <dbReference type="EMBL" id="MBW0468743.1"/>
    </source>
</evidence>
<proteinExistence type="predicted"/>
<dbReference type="EMBL" id="AVOT02001959">
    <property type="protein sequence ID" value="MBW0468743.1"/>
    <property type="molecule type" value="Genomic_DNA"/>
</dbReference>
<accession>A0A9Q3GII6</accession>
<protein>
    <submittedName>
        <fullName evidence="1">Uncharacterized protein</fullName>
    </submittedName>
</protein>
<comment type="caution">
    <text evidence="1">The sequence shown here is derived from an EMBL/GenBank/DDBJ whole genome shotgun (WGS) entry which is preliminary data.</text>
</comment>
<organism evidence="1 2">
    <name type="scientific">Austropuccinia psidii MF-1</name>
    <dbReference type="NCBI Taxonomy" id="1389203"/>
    <lineage>
        <taxon>Eukaryota</taxon>
        <taxon>Fungi</taxon>
        <taxon>Dikarya</taxon>
        <taxon>Basidiomycota</taxon>
        <taxon>Pucciniomycotina</taxon>
        <taxon>Pucciniomycetes</taxon>
        <taxon>Pucciniales</taxon>
        <taxon>Sphaerophragmiaceae</taxon>
        <taxon>Austropuccinia</taxon>
    </lineage>
</organism>
<reference evidence="1" key="1">
    <citation type="submission" date="2021-03" db="EMBL/GenBank/DDBJ databases">
        <title>Draft genome sequence of rust myrtle Austropuccinia psidii MF-1, a brazilian biotype.</title>
        <authorList>
            <person name="Quecine M.C."/>
            <person name="Pachon D.M.R."/>
            <person name="Bonatelli M.L."/>
            <person name="Correr F.H."/>
            <person name="Franceschini L.M."/>
            <person name="Leite T.F."/>
            <person name="Margarido G.R.A."/>
            <person name="Almeida C.A."/>
            <person name="Ferrarezi J.A."/>
            <person name="Labate C.A."/>
        </authorList>
    </citation>
    <scope>NUCLEOTIDE SEQUENCE</scope>
    <source>
        <strain evidence="1">MF-1</strain>
    </source>
</reference>
<name>A0A9Q3GII6_9BASI</name>
<gene>
    <name evidence="1" type="ORF">O181_008458</name>
</gene>
<evidence type="ECO:0000313" key="2">
    <source>
        <dbReference type="Proteomes" id="UP000765509"/>
    </source>
</evidence>